<dbReference type="SUPFAM" id="SSF47459">
    <property type="entry name" value="HLH, helix-loop-helix DNA-binding domain"/>
    <property type="match status" value="1"/>
</dbReference>
<organism evidence="8 9">
    <name type="scientific">Trapa incisa</name>
    <dbReference type="NCBI Taxonomy" id="236973"/>
    <lineage>
        <taxon>Eukaryota</taxon>
        <taxon>Viridiplantae</taxon>
        <taxon>Streptophyta</taxon>
        <taxon>Embryophyta</taxon>
        <taxon>Tracheophyta</taxon>
        <taxon>Spermatophyta</taxon>
        <taxon>Magnoliopsida</taxon>
        <taxon>eudicotyledons</taxon>
        <taxon>Gunneridae</taxon>
        <taxon>Pentapetalae</taxon>
        <taxon>rosids</taxon>
        <taxon>malvids</taxon>
        <taxon>Myrtales</taxon>
        <taxon>Lythraceae</taxon>
        <taxon>Trapa</taxon>
    </lineage>
</organism>
<feature type="compositionally biased region" description="Basic and acidic residues" evidence="6">
    <location>
        <begin position="213"/>
        <end position="227"/>
    </location>
</feature>
<reference evidence="8 9" key="1">
    <citation type="journal article" date="2023" name="Hortic Res">
        <title>Pangenome of water caltrop reveals structural variations and asymmetric subgenome divergence after allopolyploidization.</title>
        <authorList>
            <person name="Zhang X."/>
            <person name="Chen Y."/>
            <person name="Wang L."/>
            <person name="Yuan Y."/>
            <person name="Fang M."/>
            <person name="Shi L."/>
            <person name="Lu R."/>
            <person name="Comes H.P."/>
            <person name="Ma Y."/>
            <person name="Chen Y."/>
            <person name="Huang G."/>
            <person name="Zhou Y."/>
            <person name="Zheng Z."/>
            <person name="Qiu Y."/>
        </authorList>
    </citation>
    <scope>NUCLEOTIDE SEQUENCE [LARGE SCALE GENOMIC DNA]</scope>
    <source>
        <tissue evidence="8">Roots</tissue>
    </source>
</reference>
<dbReference type="GO" id="GO:0046983">
    <property type="term" value="F:protein dimerization activity"/>
    <property type="evidence" value="ECO:0007669"/>
    <property type="project" value="InterPro"/>
</dbReference>
<keyword evidence="5" id="KW-0539">Nucleus</keyword>
<dbReference type="PROSITE" id="PS50888">
    <property type="entry name" value="BHLH"/>
    <property type="match status" value="1"/>
</dbReference>
<keyword evidence="4" id="KW-0804">Transcription</keyword>
<dbReference type="PANTHER" id="PTHR12565:SF418">
    <property type="entry name" value="BHLH-TRANSCRIPTION FACTOR"/>
    <property type="match status" value="1"/>
</dbReference>
<comment type="caution">
    <text evidence="8">The sequence shown here is derived from an EMBL/GenBank/DDBJ whole genome shotgun (WGS) entry which is preliminary data.</text>
</comment>
<evidence type="ECO:0000256" key="2">
    <source>
        <dbReference type="ARBA" id="ARBA00023015"/>
    </source>
</evidence>
<evidence type="ECO:0000313" key="9">
    <source>
        <dbReference type="Proteomes" id="UP001345219"/>
    </source>
</evidence>
<dbReference type="PANTHER" id="PTHR12565">
    <property type="entry name" value="STEROL REGULATORY ELEMENT-BINDING PROTEIN"/>
    <property type="match status" value="1"/>
</dbReference>
<name>A0AAN7PSU4_9MYRT</name>
<dbReference type="InterPro" id="IPR011598">
    <property type="entry name" value="bHLH_dom"/>
</dbReference>
<dbReference type="Gene3D" id="4.10.280.10">
    <property type="entry name" value="Helix-loop-helix DNA-binding domain"/>
    <property type="match status" value="1"/>
</dbReference>
<keyword evidence="2" id="KW-0805">Transcription regulation</keyword>
<keyword evidence="3" id="KW-0238">DNA-binding</keyword>
<dbReference type="Proteomes" id="UP001345219">
    <property type="component" value="Chromosome 4"/>
</dbReference>
<keyword evidence="9" id="KW-1185">Reference proteome</keyword>
<dbReference type="GO" id="GO:0003700">
    <property type="term" value="F:DNA-binding transcription factor activity"/>
    <property type="evidence" value="ECO:0007669"/>
    <property type="project" value="TreeGrafter"/>
</dbReference>
<dbReference type="GO" id="GO:0005634">
    <property type="term" value="C:nucleus"/>
    <property type="evidence" value="ECO:0007669"/>
    <property type="project" value="UniProtKB-SubCell"/>
</dbReference>
<dbReference type="Pfam" id="PF00010">
    <property type="entry name" value="HLH"/>
    <property type="match status" value="1"/>
</dbReference>
<evidence type="ECO:0000256" key="6">
    <source>
        <dbReference type="SAM" id="MobiDB-lite"/>
    </source>
</evidence>
<gene>
    <name evidence="8" type="ORF">SAY87_004537</name>
</gene>
<evidence type="ECO:0000313" key="8">
    <source>
        <dbReference type="EMBL" id="KAK4751055.1"/>
    </source>
</evidence>
<feature type="region of interest" description="Disordered" evidence="6">
    <location>
        <begin position="186"/>
        <end position="257"/>
    </location>
</feature>
<accession>A0AAN7PSU4</accession>
<sequence length="423" mass="45669">MENELLMSSLVPTWHCLWPAPNFSEPLAVGTDQSLACIFSSFSSADSTGDCLMTASSALSPLSRVTEPPPPHTYSSGHLYRESPPPPRWGHGFPELSAAARLSALSSRSFNGRRTGVQYPELAAMGKAAISRVWSSPSLRPIGYPNLDPKLKDLAELSNSREDSTVSNPGLQMDARALQGEANWKKRTAANRGQNASLSKAGFEPDTEDDDGSDMKRGSRSEGDSARIADGSVKKRREGENGGDINAETKPPAEPPKDYIHVRARRGQATDSHSLAERVRREKISERMRILQDLVPGCSKVTGKALMLDEIINYVQALQHQVEFLSMKLANVNAGTDTLNPTTKDVSTLKLSSKAFLKESSHPYGMLSSSSISSSSSLSGQKNPAAGISDGTMGEYSVDPFIPYQAFHDGDLHSVIQMGCGMN</sequence>
<feature type="domain" description="BHLH" evidence="7">
    <location>
        <begin position="268"/>
        <end position="318"/>
    </location>
</feature>
<dbReference type="InterPro" id="IPR036638">
    <property type="entry name" value="HLH_DNA-bd_sf"/>
</dbReference>
<dbReference type="AlphaFoldDB" id="A0AAN7PSU4"/>
<proteinExistence type="predicted"/>
<evidence type="ECO:0000256" key="1">
    <source>
        <dbReference type="ARBA" id="ARBA00004123"/>
    </source>
</evidence>
<dbReference type="InterPro" id="IPR024097">
    <property type="entry name" value="bHLH_ZIP_TF"/>
</dbReference>
<dbReference type="GO" id="GO:0003677">
    <property type="term" value="F:DNA binding"/>
    <property type="evidence" value="ECO:0007669"/>
    <property type="project" value="UniProtKB-KW"/>
</dbReference>
<dbReference type="EMBL" id="JAXIOK010000017">
    <property type="protein sequence ID" value="KAK4751055.1"/>
    <property type="molecule type" value="Genomic_DNA"/>
</dbReference>
<dbReference type="FunFam" id="4.10.280.10:FF:000002">
    <property type="entry name" value="Basic helix-loop-helix transcription factor"/>
    <property type="match status" value="1"/>
</dbReference>
<dbReference type="SMART" id="SM00353">
    <property type="entry name" value="HLH"/>
    <property type="match status" value="1"/>
</dbReference>
<evidence type="ECO:0000259" key="7">
    <source>
        <dbReference type="PROSITE" id="PS50888"/>
    </source>
</evidence>
<dbReference type="CDD" id="cd18919">
    <property type="entry name" value="bHLH_AtBPE_like"/>
    <property type="match status" value="1"/>
</dbReference>
<comment type="subcellular location">
    <subcellularLocation>
        <location evidence="1">Nucleus</location>
    </subcellularLocation>
</comment>
<evidence type="ECO:0000256" key="4">
    <source>
        <dbReference type="ARBA" id="ARBA00023163"/>
    </source>
</evidence>
<protein>
    <recommendedName>
        <fullName evidence="7">BHLH domain-containing protein</fullName>
    </recommendedName>
</protein>
<evidence type="ECO:0000256" key="5">
    <source>
        <dbReference type="ARBA" id="ARBA00023242"/>
    </source>
</evidence>
<evidence type="ECO:0000256" key="3">
    <source>
        <dbReference type="ARBA" id="ARBA00023125"/>
    </source>
</evidence>